<dbReference type="EMBL" id="CADCTX010000283">
    <property type="protein sequence ID" value="CAA9311098.1"/>
    <property type="molecule type" value="Genomic_DNA"/>
</dbReference>
<reference evidence="2" key="1">
    <citation type="submission" date="2020-02" db="EMBL/GenBank/DDBJ databases">
        <authorList>
            <person name="Meier V. D."/>
        </authorList>
    </citation>
    <scope>NUCLEOTIDE SEQUENCE</scope>
    <source>
        <strain evidence="2">AVDCRST_MAG40</strain>
    </source>
</reference>
<accession>A0A6J4KR05</accession>
<feature type="non-terminal residue" evidence="2">
    <location>
        <position position="1"/>
    </location>
</feature>
<feature type="compositionally biased region" description="Basic and acidic residues" evidence="1">
    <location>
        <begin position="218"/>
        <end position="234"/>
    </location>
</feature>
<feature type="compositionally biased region" description="Basic residues" evidence="1">
    <location>
        <begin position="1"/>
        <end position="21"/>
    </location>
</feature>
<protein>
    <submittedName>
        <fullName evidence="2">CBM13</fullName>
    </submittedName>
</protein>
<sequence length="341" mass="38617">GRHWDRARRGARRGRGHRDHRRPVGEHDRHRRPPRGSDRRHRRAPRDHRRAGGGAAHRDPARRQRPTADGPHGGVVEQQRGGGDRRPHHRDRGGAQRRHGGDHGLGGRRGRHEHDHHHRAAAQRPHRRPGRHGRLRVRVHQPDLRLHRPQHRHRRRAAHDLALGVRRRHHVAVPQLRRGVLGGGHLHGEAHHHRRPRRVGHRVQDGDGREQLPGGAAREPRHRGVPERGRERRGGPARLAAHHPPLRRPQRPALLAPHRRRRGPAPAHALHQPLRRAAVGRGRPAAHLAVARRAVPAVDVRAHRRAAALRHRPLHHRHRQPVGGGGELQCAGQSAVGRAPV</sequence>
<feature type="compositionally biased region" description="Basic residues" evidence="1">
    <location>
        <begin position="190"/>
        <end position="201"/>
    </location>
</feature>
<feature type="region of interest" description="Disordered" evidence="1">
    <location>
        <begin position="1"/>
        <end position="141"/>
    </location>
</feature>
<gene>
    <name evidence="2" type="ORF">AVDCRST_MAG40-975</name>
</gene>
<evidence type="ECO:0000313" key="2">
    <source>
        <dbReference type="EMBL" id="CAA9311098.1"/>
    </source>
</evidence>
<proteinExistence type="predicted"/>
<dbReference type="AlphaFoldDB" id="A0A6J4KR05"/>
<name>A0A6J4KR05_9BACT</name>
<feature type="compositionally biased region" description="Basic residues" evidence="1">
    <location>
        <begin position="240"/>
        <end position="250"/>
    </location>
</feature>
<feature type="region of interest" description="Disordered" evidence="1">
    <location>
        <begin position="183"/>
        <end position="253"/>
    </location>
</feature>
<evidence type="ECO:0000256" key="1">
    <source>
        <dbReference type="SAM" id="MobiDB-lite"/>
    </source>
</evidence>
<feature type="compositionally biased region" description="Basic residues" evidence="1">
    <location>
        <begin position="310"/>
        <end position="320"/>
    </location>
</feature>
<feature type="region of interest" description="Disordered" evidence="1">
    <location>
        <begin position="310"/>
        <end position="341"/>
    </location>
</feature>
<organism evidence="2">
    <name type="scientific">uncultured Gemmatimonadaceae bacterium</name>
    <dbReference type="NCBI Taxonomy" id="246130"/>
    <lineage>
        <taxon>Bacteria</taxon>
        <taxon>Pseudomonadati</taxon>
        <taxon>Gemmatimonadota</taxon>
        <taxon>Gemmatimonadia</taxon>
        <taxon>Gemmatimonadales</taxon>
        <taxon>Gemmatimonadaceae</taxon>
        <taxon>environmental samples</taxon>
    </lineage>
</organism>
<feature type="compositionally biased region" description="Basic residues" evidence="1">
    <location>
        <begin position="29"/>
        <end position="51"/>
    </location>
</feature>
<feature type="non-terminal residue" evidence="2">
    <location>
        <position position="341"/>
    </location>
</feature>
<feature type="compositionally biased region" description="Basic residues" evidence="1">
    <location>
        <begin position="86"/>
        <end position="139"/>
    </location>
</feature>